<keyword evidence="5" id="KW-0670">Pyruvate</keyword>
<reference evidence="5 6" key="1">
    <citation type="submission" date="2016-10" db="EMBL/GenBank/DDBJ databases">
        <authorList>
            <person name="de Groot N.N."/>
        </authorList>
    </citation>
    <scope>NUCLEOTIDE SEQUENCE [LARGE SCALE GENOMIC DNA]</scope>
    <source>
        <strain evidence="5 6">DSM 18346</strain>
    </source>
</reference>
<dbReference type="InterPro" id="IPR001307">
    <property type="entry name" value="Thiosulphate_STrfase_CS"/>
</dbReference>
<proteinExistence type="predicted"/>
<evidence type="ECO:0000259" key="4">
    <source>
        <dbReference type="PROSITE" id="PS50206"/>
    </source>
</evidence>
<evidence type="ECO:0000256" key="1">
    <source>
        <dbReference type="ARBA" id="ARBA00022737"/>
    </source>
</evidence>
<dbReference type="CDD" id="cd01448">
    <property type="entry name" value="TST_Repeat_1"/>
    <property type="match status" value="1"/>
</dbReference>
<keyword evidence="1" id="KW-0677">Repeat</keyword>
<dbReference type="AlphaFoldDB" id="A0A1G9EIF8"/>
<accession>A0A1G9EIF8</accession>
<gene>
    <name evidence="5" type="ORF">SAMN05660472_01983</name>
</gene>
<name>A0A1G9EIF8_9FIRM</name>
<dbReference type="PANTHER" id="PTHR43855:SF1">
    <property type="entry name" value="THIOSULFATE SULFURTRANSFERASE"/>
    <property type="match status" value="1"/>
</dbReference>
<dbReference type="CDD" id="cd01449">
    <property type="entry name" value="TST_Repeat_2"/>
    <property type="match status" value="1"/>
</dbReference>
<dbReference type="Gene3D" id="3.40.250.10">
    <property type="entry name" value="Rhodanese-like domain"/>
    <property type="match status" value="2"/>
</dbReference>
<dbReference type="EMBL" id="FNFP01000003">
    <property type="protein sequence ID" value="SDK75878.1"/>
    <property type="molecule type" value="Genomic_DNA"/>
</dbReference>
<comment type="catalytic activity">
    <reaction evidence="2">
        <text>thiosulfate + hydrogen cyanide = thiocyanate + sulfite + 2 H(+)</text>
        <dbReference type="Rhea" id="RHEA:16881"/>
        <dbReference type="ChEBI" id="CHEBI:15378"/>
        <dbReference type="ChEBI" id="CHEBI:17359"/>
        <dbReference type="ChEBI" id="CHEBI:18022"/>
        <dbReference type="ChEBI" id="CHEBI:18407"/>
        <dbReference type="ChEBI" id="CHEBI:33542"/>
        <dbReference type="EC" id="2.8.1.1"/>
    </reaction>
</comment>
<evidence type="ECO:0000256" key="2">
    <source>
        <dbReference type="ARBA" id="ARBA00047549"/>
    </source>
</evidence>
<evidence type="ECO:0000256" key="3">
    <source>
        <dbReference type="RuleBase" id="RU000507"/>
    </source>
</evidence>
<feature type="domain" description="Rhodanese" evidence="4">
    <location>
        <begin position="69"/>
        <end position="176"/>
    </location>
</feature>
<dbReference type="Proteomes" id="UP000198718">
    <property type="component" value="Unassembled WGS sequence"/>
</dbReference>
<dbReference type="Pfam" id="PF00581">
    <property type="entry name" value="Rhodanese"/>
    <property type="match status" value="2"/>
</dbReference>
<dbReference type="PROSITE" id="PS51257">
    <property type="entry name" value="PROKAR_LIPOPROTEIN"/>
    <property type="match status" value="1"/>
</dbReference>
<keyword evidence="6" id="KW-1185">Reference proteome</keyword>
<dbReference type="RefSeq" id="WP_176762123.1">
    <property type="nucleotide sequence ID" value="NZ_FNFP01000003.1"/>
</dbReference>
<dbReference type="InterPro" id="IPR051126">
    <property type="entry name" value="Thiosulfate_sulfurtransferase"/>
</dbReference>
<dbReference type="SUPFAM" id="SSF52821">
    <property type="entry name" value="Rhodanese/Cell cycle control phosphatase"/>
    <property type="match status" value="2"/>
</dbReference>
<evidence type="ECO:0000313" key="6">
    <source>
        <dbReference type="Proteomes" id="UP000198718"/>
    </source>
</evidence>
<dbReference type="SMART" id="SM00450">
    <property type="entry name" value="RHOD"/>
    <property type="match status" value="2"/>
</dbReference>
<protein>
    <recommendedName>
        <fullName evidence="3">Sulfurtransferase</fullName>
    </recommendedName>
</protein>
<dbReference type="InterPro" id="IPR036873">
    <property type="entry name" value="Rhodanese-like_dom_sf"/>
</dbReference>
<feature type="domain" description="Rhodanese" evidence="4">
    <location>
        <begin position="207"/>
        <end position="312"/>
    </location>
</feature>
<evidence type="ECO:0000313" key="5">
    <source>
        <dbReference type="EMBL" id="SDK75878.1"/>
    </source>
</evidence>
<dbReference type="PROSITE" id="PS00683">
    <property type="entry name" value="RHODANESE_2"/>
    <property type="match status" value="1"/>
</dbReference>
<dbReference type="PROSITE" id="PS50206">
    <property type="entry name" value="RHODANESE_3"/>
    <property type="match status" value="2"/>
</dbReference>
<sequence length="312" mass="34639">MLKLFKSIVALLMVLILVGSVVGCTSEPTAQEPVVESEEQTEEITEELVVEDRGYARPESLVSAEELNNMENVIIVDFRDATLPGGYIPGAIKIGRGEQFAEIEGVANMLPDKEIIERLLGGAGISNDDTVVIYDGDNGLWAARLWWTMKVYGHEDVRILEGGSDAWRDAGFRTQMTADSLEATTYTAKEANTTMIADLAMIKESFDNDNLVVLDTRSEGEWNDGRVPGAVWIEWTKALNADGTFKNANELRELYESNGITENKEAIMPHCRAAVRSAHTMFVLTELLGYENVRNYDGSWIEYEKSGEAIEK</sequence>
<dbReference type="STRING" id="393762.SAMN05660472_01983"/>
<keyword evidence="3 5" id="KW-0808">Transferase</keyword>
<dbReference type="InterPro" id="IPR001763">
    <property type="entry name" value="Rhodanese-like_dom"/>
</dbReference>
<dbReference type="PANTHER" id="PTHR43855">
    <property type="entry name" value="THIOSULFATE SULFURTRANSFERASE"/>
    <property type="match status" value="1"/>
</dbReference>
<dbReference type="GO" id="GO:0004792">
    <property type="term" value="F:thiosulfate-cyanide sulfurtransferase activity"/>
    <property type="evidence" value="ECO:0007669"/>
    <property type="project" value="UniProtKB-EC"/>
</dbReference>
<organism evidence="5 6">
    <name type="scientific">Natronincola ferrireducens</name>
    <dbReference type="NCBI Taxonomy" id="393762"/>
    <lineage>
        <taxon>Bacteria</taxon>
        <taxon>Bacillati</taxon>
        <taxon>Bacillota</taxon>
        <taxon>Clostridia</taxon>
        <taxon>Peptostreptococcales</taxon>
        <taxon>Natronincolaceae</taxon>
        <taxon>Natronincola</taxon>
    </lineage>
</organism>